<evidence type="ECO:0000256" key="8">
    <source>
        <dbReference type="ARBA" id="ARBA00023136"/>
    </source>
</evidence>
<evidence type="ECO:0000256" key="10">
    <source>
        <dbReference type="ARBA" id="ARBA00023180"/>
    </source>
</evidence>
<comment type="subcellular location">
    <subcellularLocation>
        <location evidence="1">Membrane</location>
        <topology evidence="1">Single-pass membrane protein</topology>
    </subcellularLocation>
</comment>
<keyword evidence="10" id="KW-0325">Glycoprotein</keyword>
<dbReference type="PANTHER" id="PTHR24365">
    <property type="entry name" value="TOLL-LIKE RECEPTOR"/>
    <property type="match status" value="1"/>
</dbReference>
<feature type="transmembrane region" description="Helical" evidence="12">
    <location>
        <begin position="833"/>
        <end position="856"/>
    </location>
</feature>
<evidence type="ECO:0000256" key="4">
    <source>
        <dbReference type="ARBA" id="ARBA00022692"/>
    </source>
</evidence>
<reference evidence="14 15" key="1">
    <citation type="journal article" date="2023" name="Nucleic Acids Res.">
        <title>The hologenome of Daphnia magna reveals possible DNA methylation and microbiome-mediated evolution of the host genome.</title>
        <authorList>
            <person name="Chaturvedi A."/>
            <person name="Li X."/>
            <person name="Dhandapani V."/>
            <person name="Marshall H."/>
            <person name="Kissane S."/>
            <person name="Cuenca-Cambronero M."/>
            <person name="Asole G."/>
            <person name="Calvet F."/>
            <person name="Ruiz-Romero M."/>
            <person name="Marangio P."/>
            <person name="Guigo R."/>
            <person name="Rago D."/>
            <person name="Mirbahai L."/>
            <person name="Eastwood N."/>
            <person name="Colbourne J.K."/>
            <person name="Zhou J."/>
            <person name="Mallon E."/>
            <person name="Orsini L."/>
        </authorList>
    </citation>
    <scope>NUCLEOTIDE SEQUENCE [LARGE SCALE GENOMIC DNA]</scope>
    <source>
        <strain evidence="14">LRV0_1</strain>
    </source>
</reference>
<keyword evidence="3" id="KW-0433">Leucine-rich repeat</keyword>
<evidence type="ECO:0000256" key="1">
    <source>
        <dbReference type="ARBA" id="ARBA00004167"/>
    </source>
</evidence>
<evidence type="ECO:0000259" key="13">
    <source>
        <dbReference type="PROSITE" id="PS50104"/>
    </source>
</evidence>
<evidence type="ECO:0000256" key="5">
    <source>
        <dbReference type="ARBA" id="ARBA00022729"/>
    </source>
</evidence>
<comment type="similarity">
    <text evidence="2">Belongs to the Toll-like receptor family.</text>
</comment>
<dbReference type="InterPro" id="IPR035897">
    <property type="entry name" value="Toll_tir_struct_dom_sf"/>
</dbReference>
<evidence type="ECO:0000256" key="7">
    <source>
        <dbReference type="ARBA" id="ARBA00022989"/>
    </source>
</evidence>
<evidence type="ECO:0000313" key="14">
    <source>
        <dbReference type="EMBL" id="KAK4016351.1"/>
    </source>
</evidence>
<dbReference type="SMART" id="SM00255">
    <property type="entry name" value="TIR"/>
    <property type="match status" value="1"/>
</dbReference>
<evidence type="ECO:0000256" key="11">
    <source>
        <dbReference type="SAM" id="MobiDB-lite"/>
    </source>
</evidence>
<organism evidence="14 15">
    <name type="scientific">Daphnia magna</name>
    <dbReference type="NCBI Taxonomy" id="35525"/>
    <lineage>
        <taxon>Eukaryota</taxon>
        <taxon>Metazoa</taxon>
        <taxon>Ecdysozoa</taxon>
        <taxon>Arthropoda</taxon>
        <taxon>Crustacea</taxon>
        <taxon>Branchiopoda</taxon>
        <taxon>Diplostraca</taxon>
        <taxon>Cladocera</taxon>
        <taxon>Anomopoda</taxon>
        <taxon>Daphniidae</taxon>
        <taxon>Daphnia</taxon>
    </lineage>
</organism>
<dbReference type="SUPFAM" id="SSF52200">
    <property type="entry name" value="Toll/Interleukin receptor TIR domain"/>
    <property type="match status" value="1"/>
</dbReference>
<evidence type="ECO:0000313" key="15">
    <source>
        <dbReference type="Proteomes" id="UP001234178"/>
    </source>
</evidence>
<keyword evidence="15" id="KW-1185">Reference proteome</keyword>
<evidence type="ECO:0000256" key="12">
    <source>
        <dbReference type="SAM" id="Phobius"/>
    </source>
</evidence>
<keyword evidence="7 12" id="KW-1133">Transmembrane helix</keyword>
<dbReference type="EMBL" id="JAOYFB010000005">
    <property type="protein sequence ID" value="KAK4016351.1"/>
    <property type="molecule type" value="Genomic_DNA"/>
</dbReference>
<dbReference type="PANTHER" id="PTHR24365:SF530">
    <property type="entry name" value="MSTPROX-RELATED"/>
    <property type="match status" value="1"/>
</dbReference>
<dbReference type="Pfam" id="PF01582">
    <property type="entry name" value="TIR"/>
    <property type="match status" value="1"/>
</dbReference>
<dbReference type="InterPro" id="IPR003591">
    <property type="entry name" value="Leu-rich_rpt_typical-subtyp"/>
</dbReference>
<dbReference type="Gene3D" id="3.80.10.10">
    <property type="entry name" value="Ribonuclease Inhibitor"/>
    <property type="match status" value="4"/>
</dbReference>
<keyword evidence="9" id="KW-0675">Receptor</keyword>
<name>A0ABQ9ZTV0_9CRUS</name>
<gene>
    <name evidence="14" type="ORF">OUZ56_031305</name>
</gene>
<accession>A0ABQ9ZTV0</accession>
<dbReference type="Gene3D" id="3.40.50.10140">
    <property type="entry name" value="Toll/interleukin-1 receptor homology (TIR) domain"/>
    <property type="match status" value="1"/>
</dbReference>
<dbReference type="SMART" id="SM00369">
    <property type="entry name" value="LRR_TYP"/>
    <property type="match status" value="10"/>
</dbReference>
<evidence type="ECO:0000256" key="3">
    <source>
        <dbReference type="ARBA" id="ARBA00022614"/>
    </source>
</evidence>
<dbReference type="PROSITE" id="PS50104">
    <property type="entry name" value="TIR"/>
    <property type="match status" value="1"/>
</dbReference>
<proteinExistence type="inferred from homology"/>
<sequence length="1063" mass="119052">MNGWLSLVGLFFVTTAGCIIFFCPGGTASFVPIFQWNSNNKAAAGRKAEETKTIEPSSSSIQLLHQRNEFGDMEKGRTPAWVGSDGLMRVPSTLPYWPASDTATSSRALSDYSDNRPCGIVVLPGISSPLQADVAQEQDVASGPMKPDEVNVVDSLACRSRQRPSSSRQRNEQRWPMAYDHSTDLNPPVDGIDSFSEFLSPSITHEDGSDVFSYDFYDTSNSYPTEFDAASVDLPSGCHVESDPPGYLICNDTSMTRVPVDLPRLISLSVFELNNTSVQVLAKGDFYQMDLVDMNLCSNPQLDVIERGAFDNVTSLLTLSVKHNSIQSLDWQVFDGLDTLVVLSLRDNQIDLTQMFQDPPDEEDASVLPSLIHLDLSENPLGALNRYVFWQLGQSPIEELNLKSCDLSSIDPDAFEPLTSLLHVDFYNNPKLGSIFAHETRTPILPPSLIQLGLGYNHLVQKVPVPLLQNVSTTLKTINLSGNLYFLLTGNLWPAISFPNLRFLILETCSISVVNATAFENMPQLAYLYMGKNQLTQVAPGTFPSSLQLLSVRQNPKMSGSFVMSKDNFAEMTELVWLDMNSMKLDAKNFSSEAFKGLNKLEILQMRDSGLTEIPPRLFSPLTRLAMLDLGNNPITTLSHQFSLGLENTQLLLLDNCFLDFPAEVDYAYQPFRGMHHLAMLYLTKNSINQFTPNLVDNLTQLYLLHLSGNQLHTWEYGTTAYMPSSAAIAISDNKIQFLPNQTFEEFSRIAAIDLSDNALICNCQTLALQQLANSSNTTVLKWEVEGAYTCTDTSAEPFVLKAIPLMTEEEFQCRSEPFTTPQPSNDKETATVVSSVVGAIIIVITLVAIMTSCYCKRNQGQGKWFHLRQQLQFFGGSSSSEMVVENDSEFEYDAFISFNEQDRPWVYTHLVPQLEPPKESQSDATDPADDAFKPFRLCLHDRDFTVGQRITENIIENIAKSRKVVIVLSRGYVESKWCQFELDLSHHRLLESERRNALVLILLEDVPKQQQNAGLRYLMSTRTYLEWRSDPEGQKLFWQRLRQVLTVPHPTSEPILNVHAST</sequence>
<keyword evidence="6" id="KW-0677">Repeat</keyword>
<evidence type="ECO:0000256" key="9">
    <source>
        <dbReference type="ARBA" id="ARBA00023170"/>
    </source>
</evidence>
<protein>
    <recommendedName>
        <fullName evidence="13">TIR domain-containing protein</fullName>
    </recommendedName>
</protein>
<evidence type="ECO:0000256" key="6">
    <source>
        <dbReference type="ARBA" id="ARBA00022737"/>
    </source>
</evidence>
<keyword evidence="4 12" id="KW-0812">Transmembrane</keyword>
<feature type="domain" description="TIR" evidence="13">
    <location>
        <begin position="891"/>
        <end position="1046"/>
    </location>
</feature>
<dbReference type="Pfam" id="PF13855">
    <property type="entry name" value="LRR_8"/>
    <property type="match status" value="4"/>
</dbReference>
<dbReference type="InterPro" id="IPR001611">
    <property type="entry name" value="Leu-rich_rpt"/>
</dbReference>
<dbReference type="InterPro" id="IPR000157">
    <property type="entry name" value="TIR_dom"/>
</dbReference>
<keyword evidence="5" id="KW-0732">Signal</keyword>
<evidence type="ECO:0000256" key="2">
    <source>
        <dbReference type="ARBA" id="ARBA00009634"/>
    </source>
</evidence>
<dbReference type="Proteomes" id="UP001234178">
    <property type="component" value="Unassembled WGS sequence"/>
</dbReference>
<dbReference type="SUPFAM" id="SSF52058">
    <property type="entry name" value="L domain-like"/>
    <property type="match status" value="2"/>
</dbReference>
<comment type="caution">
    <text evidence="14">The sequence shown here is derived from an EMBL/GenBank/DDBJ whole genome shotgun (WGS) entry which is preliminary data.</text>
</comment>
<feature type="region of interest" description="Disordered" evidence="11">
    <location>
        <begin position="158"/>
        <end position="183"/>
    </location>
</feature>
<keyword evidence="8 12" id="KW-0472">Membrane</keyword>
<dbReference type="InterPro" id="IPR032675">
    <property type="entry name" value="LRR_dom_sf"/>
</dbReference>